<organism evidence="3">
    <name type="scientific">Methanosarcina barkeri (strain Fusaro / DSM 804)</name>
    <dbReference type="NCBI Taxonomy" id="269797"/>
    <lineage>
        <taxon>Archaea</taxon>
        <taxon>Methanobacteriati</taxon>
        <taxon>Methanobacteriota</taxon>
        <taxon>Stenosarchaea group</taxon>
        <taxon>Methanomicrobia</taxon>
        <taxon>Methanosarcinales</taxon>
        <taxon>Methanosarcinaceae</taxon>
        <taxon>Methanosarcina</taxon>
    </lineage>
</organism>
<gene>
    <name evidence="3" type="ordered locus">Mbar_A0661</name>
</gene>
<evidence type="ECO:0000259" key="2">
    <source>
        <dbReference type="Pfam" id="PF25942"/>
    </source>
</evidence>
<keyword evidence="1" id="KW-0472">Membrane</keyword>
<dbReference type="EMBL" id="CP000099">
    <property type="protein sequence ID" value="AAZ69640.1"/>
    <property type="molecule type" value="Genomic_DNA"/>
</dbReference>
<dbReference type="KEGG" id="mba:Mbar_A0661"/>
<dbReference type="OrthoDB" id="135741at2157"/>
<feature type="domain" description="Ig-like" evidence="2">
    <location>
        <begin position="46"/>
        <end position="121"/>
    </location>
</feature>
<accession>Q46EQ2</accession>
<name>Q46EQ2_METBF</name>
<protein>
    <recommendedName>
        <fullName evidence="2">Ig-like domain-containing protein</fullName>
    </recommendedName>
</protein>
<dbReference type="Pfam" id="PF25942">
    <property type="entry name" value="Ig_halo"/>
    <property type="match status" value="1"/>
</dbReference>
<sequence>MQNTRKILLILLIIPIIAIVGYYALIFLLGGTALPNFFELTNYDVRTHEISVEILDSDNDSVFKESYKLHPNESVSKEKPSNLRSSFESKEYTFRIILDTGSAEETTSVSLNRWSTATIHLYWDNETPIIIGTIVV</sequence>
<proteinExistence type="predicted"/>
<evidence type="ECO:0000313" key="3">
    <source>
        <dbReference type="EMBL" id="AAZ69640.1"/>
    </source>
</evidence>
<dbReference type="InterPro" id="IPR058929">
    <property type="entry name" value="Ig_halo"/>
</dbReference>
<feature type="transmembrane region" description="Helical" evidence="1">
    <location>
        <begin position="7"/>
        <end position="29"/>
    </location>
</feature>
<dbReference type="PaxDb" id="269797-Mbar_A0661"/>
<keyword evidence="1" id="KW-0812">Transmembrane</keyword>
<dbReference type="AlphaFoldDB" id="Q46EQ2"/>
<keyword evidence="1" id="KW-1133">Transmembrane helix</keyword>
<dbReference type="eggNOG" id="arCOG03341">
    <property type="taxonomic scope" value="Archaea"/>
</dbReference>
<reference evidence="3" key="1">
    <citation type="submission" date="2006-06" db="EMBL/GenBank/DDBJ databases">
        <title>Complete sequence of chromosome 1 of Methanosarcina barkeri str. fusaro.</title>
        <authorList>
            <person name="Copeland A."/>
            <person name="Lucas S."/>
            <person name="Lapidus A."/>
            <person name="Barry K."/>
            <person name="Detter J.C."/>
            <person name="Glavina T."/>
            <person name="Hammon N."/>
            <person name="Israni S."/>
            <person name="Pitluck S."/>
            <person name="Goodwin L.A."/>
            <person name="Saunders E.H."/>
            <person name="Schmutz J."/>
            <person name="Larimer F."/>
            <person name="Land M."/>
            <person name="Anderson I."/>
            <person name="Richardson P."/>
        </authorList>
    </citation>
    <scope>NUCLEOTIDE SEQUENCE</scope>
    <source>
        <strain evidence="3">Fusaro</strain>
    </source>
</reference>
<evidence type="ECO:0000256" key="1">
    <source>
        <dbReference type="SAM" id="Phobius"/>
    </source>
</evidence>
<dbReference type="HOGENOM" id="CLU_134206_2_0_2"/>